<name>D4P7F5_9CAUD</name>
<reference evidence="1 2" key="1">
    <citation type="journal article" date="2011" name="Appl. Environ. Microbiol.">
        <title>Genomic and functional analyses of Rhodococcus equi phages ReqiPepy6, ReqiPoco6, ReqiPine5, and ReqiDocB7.</title>
        <authorList>
            <person name="Summer E.J."/>
            <person name="Liu M."/>
            <person name="Gill J.J."/>
            <person name="Grant M."/>
            <person name="Chan-Cortes T.N."/>
            <person name="Ferguson L."/>
            <person name="Janes C."/>
            <person name="Lange K."/>
            <person name="Bertoli M."/>
            <person name="Moore C."/>
            <person name="Orchard R.C."/>
            <person name="Cohen N."/>
            <person name="Young R."/>
        </authorList>
    </citation>
    <scope>NUCLEOTIDE SEQUENCE [LARGE SCALE GENOMIC DNA]</scope>
</reference>
<accession>D4P7F5</accession>
<dbReference type="Proteomes" id="UP000002347">
    <property type="component" value="Segment"/>
</dbReference>
<dbReference type="EMBL" id="GU580941">
    <property type="protein sequence ID" value="ADD80935.1"/>
    <property type="molecule type" value="Genomic_DNA"/>
</dbReference>
<dbReference type="GeneID" id="18565621"/>
<keyword evidence="2" id="KW-1185">Reference proteome</keyword>
<evidence type="ECO:0000313" key="2">
    <source>
        <dbReference type="Proteomes" id="UP000002347"/>
    </source>
</evidence>
<dbReference type="RefSeq" id="YP_009017658.1">
    <property type="nucleotide sequence ID" value="NC_023735.1"/>
</dbReference>
<dbReference type="KEGG" id="vg:18565621"/>
<protein>
    <submittedName>
        <fullName evidence="1">Gp044</fullName>
    </submittedName>
</protein>
<evidence type="ECO:0000313" key="1">
    <source>
        <dbReference type="EMBL" id="ADD80935.1"/>
    </source>
</evidence>
<gene>
    <name evidence="1" type="ORF">Pepy6gene044</name>
</gene>
<organism evidence="1 2">
    <name type="scientific">Rhodococcus phage ReqiPepy6</name>
    <dbReference type="NCBI Taxonomy" id="691965"/>
    <lineage>
        <taxon>Viruses</taxon>
        <taxon>Duplodnaviria</taxon>
        <taxon>Heunggongvirae</taxon>
        <taxon>Uroviricota</taxon>
        <taxon>Caudoviricetes</taxon>
        <taxon>Pepyhexavirus</taxon>
        <taxon>Pepyhexavirus pepy6</taxon>
    </lineage>
</organism>
<sequence>MRPLRKETVMKIANIKNHFQAHAIEYGVAGTFATYIVGNMLLSKTLEKVITKAISSEN</sequence>
<proteinExistence type="predicted"/>